<evidence type="ECO:0000256" key="6">
    <source>
        <dbReference type="ARBA" id="ARBA00022691"/>
    </source>
</evidence>
<dbReference type="GO" id="GO:0004719">
    <property type="term" value="F:protein-L-isoaspartate (D-aspartate) O-methyltransferase activity"/>
    <property type="evidence" value="ECO:0007669"/>
    <property type="project" value="UniProtKB-UniRule"/>
</dbReference>
<gene>
    <name evidence="7" type="primary">pcm</name>
    <name evidence="8" type="ORF">AXF15_08825</name>
</gene>
<dbReference type="PANTHER" id="PTHR11579:SF0">
    <property type="entry name" value="PROTEIN-L-ISOASPARTATE(D-ASPARTATE) O-METHYLTRANSFERASE"/>
    <property type="match status" value="1"/>
</dbReference>
<dbReference type="NCBIfam" id="TIGR00080">
    <property type="entry name" value="pimt"/>
    <property type="match status" value="1"/>
</dbReference>
<evidence type="ECO:0000256" key="7">
    <source>
        <dbReference type="HAMAP-Rule" id="MF_00090"/>
    </source>
</evidence>
<dbReference type="InterPro" id="IPR000682">
    <property type="entry name" value="PCMT"/>
</dbReference>
<comment type="catalytic activity">
    <reaction evidence="7">
        <text>[protein]-L-isoaspartate + S-adenosyl-L-methionine = [protein]-L-isoaspartate alpha-methyl ester + S-adenosyl-L-homocysteine</text>
        <dbReference type="Rhea" id="RHEA:12705"/>
        <dbReference type="Rhea" id="RHEA-COMP:12143"/>
        <dbReference type="Rhea" id="RHEA-COMP:12144"/>
        <dbReference type="ChEBI" id="CHEBI:57856"/>
        <dbReference type="ChEBI" id="CHEBI:59789"/>
        <dbReference type="ChEBI" id="CHEBI:90596"/>
        <dbReference type="ChEBI" id="CHEBI:90598"/>
        <dbReference type="EC" id="2.1.1.77"/>
    </reaction>
</comment>
<dbReference type="GO" id="GO:0005737">
    <property type="term" value="C:cytoplasm"/>
    <property type="evidence" value="ECO:0007669"/>
    <property type="project" value="UniProtKB-SubCell"/>
</dbReference>
<dbReference type="HAMAP" id="MF_00090">
    <property type="entry name" value="PIMT"/>
    <property type="match status" value="1"/>
</dbReference>
<comment type="subcellular location">
    <subcellularLocation>
        <location evidence="1 7">Cytoplasm</location>
    </subcellularLocation>
</comment>
<dbReference type="EC" id="2.1.1.77" evidence="7"/>
<dbReference type="InterPro" id="IPR029063">
    <property type="entry name" value="SAM-dependent_MTases_sf"/>
</dbReference>
<dbReference type="GO" id="GO:0030091">
    <property type="term" value="P:protein repair"/>
    <property type="evidence" value="ECO:0007669"/>
    <property type="project" value="UniProtKB-UniRule"/>
</dbReference>
<dbReference type="NCBIfam" id="NF001453">
    <property type="entry name" value="PRK00312.1"/>
    <property type="match status" value="1"/>
</dbReference>
<reference evidence="9" key="1">
    <citation type="submission" date="2016-02" db="EMBL/GenBank/DDBJ databases">
        <authorList>
            <person name="Holder M.E."/>
            <person name="Ajami N.J."/>
            <person name="Petrosino J.F."/>
        </authorList>
    </citation>
    <scope>NUCLEOTIDE SEQUENCE [LARGE SCALE GENOMIC DNA]</scope>
    <source>
        <strain evidence="9">DSM 12838</strain>
    </source>
</reference>
<keyword evidence="5 7" id="KW-0808">Transferase</keyword>
<evidence type="ECO:0000256" key="4">
    <source>
        <dbReference type="ARBA" id="ARBA00022603"/>
    </source>
</evidence>
<keyword evidence="3 7" id="KW-0963">Cytoplasm</keyword>
<dbReference type="CDD" id="cd02440">
    <property type="entry name" value="AdoMet_MTases"/>
    <property type="match status" value="1"/>
</dbReference>
<organism evidence="8 9">
    <name type="scientific">Desulfomicrobium orale DSM 12838</name>
    <dbReference type="NCBI Taxonomy" id="888061"/>
    <lineage>
        <taxon>Bacteria</taxon>
        <taxon>Pseudomonadati</taxon>
        <taxon>Thermodesulfobacteriota</taxon>
        <taxon>Desulfovibrionia</taxon>
        <taxon>Desulfovibrionales</taxon>
        <taxon>Desulfomicrobiaceae</taxon>
        <taxon>Desulfomicrobium</taxon>
    </lineage>
</organism>
<comment type="function">
    <text evidence="7">Catalyzes the methyl esterification of L-isoaspartyl residues in peptides and proteins that result from spontaneous decomposition of normal L-aspartyl and L-asparaginyl residues. It plays a role in the repair and/or degradation of damaged proteins.</text>
</comment>
<evidence type="ECO:0000256" key="3">
    <source>
        <dbReference type="ARBA" id="ARBA00022490"/>
    </source>
</evidence>
<dbReference type="PROSITE" id="PS01279">
    <property type="entry name" value="PCMT"/>
    <property type="match status" value="1"/>
</dbReference>
<dbReference type="Pfam" id="PF01135">
    <property type="entry name" value="PCMT"/>
    <property type="match status" value="1"/>
</dbReference>
<accession>A0A0X8JQN4</accession>
<comment type="similarity">
    <text evidence="2 7">Belongs to the methyltransferase superfamily. L-isoaspartyl/D-aspartyl protein methyltransferase family.</text>
</comment>
<dbReference type="AlphaFoldDB" id="A0A0X8JQN4"/>
<keyword evidence="4 7" id="KW-0489">Methyltransferase</keyword>
<sequence length="202" mass="22597">MVRQIEARGISDHRVLAAMRRIPRHLFVDEALQAQAYGDHPVPIGFGQTLSQPYIVALMSSLLVVRPRMRILEIGAGSGYQAAVLAAMGADVFTVERIRQLYLIARNRLLEMKLFNIQVKLDDGTLGWSEEGPFDRIIVTAGGPEVPEPLLAQLTDPGIMVIPVGRTRRDQRLLRIFKKEDRIHHEDQGCVAFVDLVGSHGW</sequence>
<dbReference type="Proteomes" id="UP000063964">
    <property type="component" value="Chromosome"/>
</dbReference>
<evidence type="ECO:0000256" key="5">
    <source>
        <dbReference type="ARBA" id="ARBA00022679"/>
    </source>
</evidence>
<evidence type="ECO:0000256" key="1">
    <source>
        <dbReference type="ARBA" id="ARBA00004496"/>
    </source>
</evidence>
<dbReference type="STRING" id="888061.AXF15_08825"/>
<dbReference type="Gene3D" id="3.40.50.150">
    <property type="entry name" value="Vaccinia Virus protein VP39"/>
    <property type="match status" value="1"/>
</dbReference>
<proteinExistence type="inferred from homology"/>
<dbReference type="EMBL" id="CP014230">
    <property type="protein sequence ID" value="AMD93194.1"/>
    <property type="molecule type" value="Genomic_DNA"/>
</dbReference>
<keyword evidence="6 7" id="KW-0949">S-adenosyl-L-methionine</keyword>
<name>A0A0X8JQN4_9BACT</name>
<evidence type="ECO:0000256" key="2">
    <source>
        <dbReference type="ARBA" id="ARBA00005369"/>
    </source>
</evidence>
<dbReference type="KEGG" id="doa:AXF15_08825"/>
<protein>
    <recommendedName>
        <fullName evidence="7">Protein-L-isoaspartate O-methyltransferase</fullName>
        <ecNumber evidence="7">2.1.1.77</ecNumber>
    </recommendedName>
    <alternativeName>
        <fullName evidence="7">L-isoaspartyl protein carboxyl methyltransferase</fullName>
    </alternativeName>
    <alternativeName>
        <fullName evidence="7">Protein L-isoaspartyl methyltransferase</fullName>
    </alternativeName>
    <alternativeName>
        <fullName evidence="7">Protein-beta-aspartate methyltransferase</fullName>
        <shortName evidence="7">PIMT</shortName>
    </alternativeName>
</protein>
<dbReference type="GO" id="GO:0032259">
    <property type="term" value="P:methylation"/>
    <property type="evidence" value="ECO:0007669"/>
    <property type="project" value="UniProtKB-KW"/>
</dbReference>
<dbReference type="PANTHER" id="PTHR11579">
    <property type="entry name" value="PROTEIN-L-ISOASPARTATE O-METHYLTRANSFERASE"/>
    <property type="match status" value="1"/>
</dbReference>
<evidence type="ECO:0000313" key="9">
    <source>
        <dbReference type="Proteomes" id="UP000063964"/>
    </source>
</evidence>
<feature type="active site" evidence="7">
    <location>
        <position position="51"/>
    </location>
</feature>
<keyword evidence="9" id="KW-1185">Reference proteome</keyword>
<dbReference type="SUPFAM" id="SSF53335">
    <property type="entry name" value="S-adenosyl-L-methionine-dependent methyltransferases"/>
    <property type="match status" value="1"/>
</dbReference>
<evidence type="ECO:0000313" key="8">
    <source>
        <dbReference type="EMBL" id="AMD93194.1"/>
    </source>
</evidence>
<dbReference type="FunFam" id="3.40.50.150:FF:000010">
    <property type="entry name" value="Protein-L-isoaspartate O-methyltransferase"/>
    <property type="match status" value="1"/>
</dbReference>